<reference evidence="1" key="1">
    <citation type="journal article" date="2014" name="Front. Microbiol.">
        <title>High frequency of phylogenetically diverse reductive dehalogenase-homologous genes in deep subseafloor sedimentary metagenomes.</title>
        <authorList>
            <person name="Kawai M."/>
            <person name="Futagami T."/>
            <person name="Toyoda A."/>
            <person name="Takaki Y."/>
            <person name="Nishi S."/>
            <person name="Hori S."/>
            <person name="Arai W."/>
            <person name="Tsubouchi T."/>
            <person name="Morono Y."/>
            <person name="Uchiyama I."/>
            <person name="Ito T."/>
            <person name="Fujiyama A."/>
            <person name="Inagaki F."/>
            <person name="Takami H."/>
        </authorList>
    </citation>
    <scope>NUCLEOTIDE SEQUENCE</scope>
    <source>
        <strain evidence="1">Expedition CK06-06</strain>
    </source>
</reference>
<evidence type="ECO:0000313" key="1">
    <source>
        <dbReference type="EMBL" id="GAH45150.1"/>
    </source>
</evidence>
<dbReference type="EMBL" id="BARU01010116">
    <property type="protein sequence ID" value="GAH45150.1"/>
    <property type="molecule type" value="Genomic_DNA"/>
</dbReference>
<protein>
    <submittedName>
        <fullName evidence="1">Uncharacterized protein</fullName>
    </submittedName>
</protein>
<dbReference type="AlphaFoldDB" id="X1GJY3"/>
<name>X1GJY3_9ZZZZ</name>
<gene>
    <name evidence="1" type="ORF">S03H2_19375</name>
</gene>
<proteinExistence type="predicted"/>
<sequence>MNIRKQQEMELQAALHGAPVKKQGILRPAESPGADLDRQLQEGIAKGLPIKIVKRKR</sequence>
<accession>X1GJY3</accession>
<comment type="caution">
    <text evidence="1">The sequence shown here is derived from an EMBL/GenBank/DDBJ whole genome shotgun (WGS) entry which is preliminary data.</text>
</comment>
<organism evidence="1">
    <name type="scientific">marine sediment metagenome</name>
    <dbReference type="NCBI Taxonomy" id="412755"/>
    <lineage>
        <taxon>unclassified sequences</taxon>
        <taxon>metagenomes</taxon>
        <taxon>ecological metagenomes</taxon>
    </lineage>
</organism>